<dbReference type="Pfam" id="PF02902">
    <property type="entry name" value="Peptidase_C48"/>
    <property type="match status" value="1"/>
</dbReference>
<dbReference type="InterPro" id="IPR003653">
    <property type="entry name" value="Peptidase_C48_C"/>
</dbReference>
<evidence type="ECO:0000256" key="2">
    <source>
        <dbReference type="ARBA" id="ARBA00022670"/>
    </source>
</evidence>
<comment type="caution">
    <text evidence="6">The sequence shown here is derived from an EMBL/GenBank/DDBJ whole genome shotgun (WGS) entry which is preliminary data.</text>
</comment>
<dbReference type="GO" id="GO:0005634">
    <property type="term" value="C:nucleus"/>
    <property type="evidence" value="ECO:0007669"/>
    <property type="project" value="TreeGrafter"/>
</dbReference>
<protein>
    <recommendedName>
        <fullName evidence="5">Ubiquitin-like protease family profile domain-containing protein</fullName>
    </recommendedName>
</protein>
<dbReference type="Proteomes" id="UP000663879">
    <property type="component" value="Unassembled WGS sequence"/>
</dbReference>
<keyword evidence="7" id="KW-1185">Reference proteome</keyword>
<evidence type="ECO:0000256" key="4">
    <source>
        <dbReference type="ARBA" id="ARBA00022807"/>
    </source>
</evidence>
<dbReference type="GO" id="GO:0016926">
    <property type="term" value="P:protein desumoylation"/>
    <property type="evidence" value="ECO:0007669"/>
    <property type="project" value="TreeGrafter"/>
</dbReference>
<sequence length="488" mass="56307">MPSQSNTILNPKDNEVNKINSIISLLFSPNQMLRDNNNVIDENTEQSSVKLIELSKCLKLSILKFIEDEYQVREQRRRQLIKIGLPLRGNDNNTINRLFRTLRQPSPKNFKCLNSNVNSKHKSTPIVCEFYHENEVHKLLKNVYRLKQTTGFEKVYINPHRAANERILNSISRQKKKFILDGGQKVANEAVADQKKIIINQTSSNSCTSQSAAKLNPSTSSANLNSTVPKFYQNLNQPAPKIKNPIDYKIKVYSSQTIDLTEESINMKNDDPKIVKALGIDFLKSDLNALTSGFKLKERILNYYLNFLCNSFGKKKFVTVDSILIQKILSADHRGISKCFDKYIQSNFQIFYFPLHLDNNHWALLVFDARTKQVIYFDSLYAITKNVLIIKNFVSILSKYISVLKDSPTWELYQNQLAPKQSGEIDCGVFVYQYAKYFGQNQSFDFNQVDISNKRTEMANEILSFESTQILLITDKQPVFLKRIFRNT</sequence>
<name>A0A813WTI0_9BILA</name>
<feature type="domain" description="Ubiquitin-like protease family profile" evidence="5">
    <location>
        <begin position="280"/>
        <end position="438"/>
    </location>
</feature>
<keyword evidence="4" id="KW-0788">Thiol protease</keyword>
<accession>A0A813WTI0</accession>
<comment type="similarity">
    <text evidence="1">Belongs to the peptidase C48 family.</text>
</comment>
<organism evidence="6 7">
    <name type="scientific">Brachionus calyciflorus</name>
    <dbReference type="NCBI Taxonomy" id="104777"/>
    <lineage>
        <taxon>Eukaryota</taxon>
        <taxon>Metazoa</taxon>
        <taxon>Spiralia</taxon>
        <taxon>Gnathifera</taxon>
        <taxon>Rotifera</taxon>
        <taxon>Eurotatoria</taxon>
        <taxon>Monogononta</taxon>
        <taxon>Pseudotrocha</taxon>
        <taxon>Ploima</taxon>
        <taxon>Brachionidae</taxon>
        <taxon>Brachionus</taxon>
    </lineage>
</organism>
<dbReference type="OrthoDB" id="8188607at2759"/>
<keyword evidence="3" id="KW-0378">Hydrolase</keyword>
<proteinExistence type="inferred from homology"/>
<dbReference type="PROSITE" id="PS50600">
    <property type="entry name" value="ULP_PROTEASE"/>
    <property type="match status" value="1"/>
</dbReference>
<dbReference type="PANTHER" id="PTHR12606">
    <property type="entry name" value="SENTRIN/SUMO-SPECIFIC PROTEASE"/>
    <property type="match status" value="1"/>
</dbReference>
<dbReference type="EMBL" id="CAJNOC010001450">
    <property type="protein sequence ID" value="CAF0865905.1"/>
    <property type="molecule type" value="Genomic_DNA"/>
</dbReference>
<keyword evidence="2" id="KW-0645">Protease</keyword>
<gene>
    <name evidence="6" type="ORF">OXX778_LOCUS9679</name>
</gene>
<reference evidence="6" key="1">
    <citation type="submission" date="2021-02" db="EMBL/GenBank/DDBJ databases">
        <authorList>
            <person name="Nowell W R."/>
        </authorList>
    </citation>
    <scope>NUCLEOTIDE SEQUENCE</scope>
    <source>
        <strain evidence="6">Ploen Becks lab</strain>
    </source>
</reference>
<evidence type="ECO:0000256" key="1">
    <source>
        <dbReference type="ARBA" id="ARBA00005234"/>
    </source>
</evidence>
<evidence type="ECO:0000313" key="7">
    <source>
        <dbReference type="Proteomes" id="UP000663879"/>
    </source>
</evidence>
<dbReference type="InterPro" id="IPR038765">
    <property type="entry name" value="Papain-like_cys_pep_sf"/>
</dbReference>
<evidence type="ECO:0000256" key="3">
    <source>
        <dbReference type="ARBA" id="ARBA00022801"/>
    </source>
</evidence>
<dbReference type="Gene3D" id="3.40.395.10">
    <property type="entry name" value="Adenoviral Proteinase, Chain A"/>
    <property type="match status" value="1"/>
</dbReference>
<dbReference type="AlphaFoldDB" id="A0A813WTI0"/>
<evidence type="ECO:0000259" key="5">
    <source>
        <dbReference type="PROSITE" id="PS50600"/>
    </source>
</evidence>
<dbReference type="GO" id="GO:0016929">
    <property type="term" value="F:deSUMOylase activity"/>
    <property type="evidence" value="ECO:0007669"/>
    <property type="project" value="TreeGrafter"/>
</dbReference>
<evidence type="ECO:0000313" key="6">
    <source>
        <dbReference type="EMBL" id="CAF0865905.1"/>
    </source>
</evidence>
<dbReference type="PANTHER" id="PTHR12606:SF141">
    <property type="entry name" value="GH15225P-RELATED"/>
    <property type="match status" value="1"/>
</dbReference>
<dbReference type="GO" id="GO:0006508">
    <property type="term" value="P:proteolysis"/>
    <property type="evidence" value="ECO:0007669"/>
    <property type="project" value="UniProtKB-KW"/>
</dbReference>
<dbReference type="SUPFAM" id="SSF54001">
    <property type="entry name" value="Cysteine proteinases"/>
    <property type="match status" value="1"/>
</dbReference>